<proteinExistence type="predicted"/>
<dbReference type="EMBL" id="CADCTV010000891">
    <property type="protein sequence ID" value="CAA9367810.1"/>
    <property type="molecule type" value="Genomic_DNA"/>
</dbReference>
<dbReference type="AlphaFoldDB" id="A0A6J4MSU0"/>
<name>A0A6J4MSU0_9BACT</name>
<feature type="compositionally biased region" description="Polar residues" evidence="1">
    <location>
        <begin position="20"/>
        <end position="32"/>
    </location>
</feature>
<accession>A0A6J4MSU0</accession>
<protein>
    <submittedName>
        <fullName evidence="2">Uncharacterized protein</fullName>
    </submittedName>
</protein>
<feature type="compositionally biased region" description="Basic and acidic residues" evidence="1">
    <location>
        <begin position="63"/>
        <end position="87"/>
    </location>
</feature>
<sequence length="105" mass="11529">GCARRSPGAAPAAVAPRCSGTASHPDQGTRNGSKVHPLPDVHFRPPARRLRRVGRTRVHRRGGAAERGQRRLDEGGGRDGGRRDQRQGRHRRAPSREAGVHGRRW</sequence>
<evidence type="ECO:0000313" key="2">
    <source>
        <dbReference type="EMBL" id="CAA9367810.1"/>
    </source>
</evidence>
<organism evidence="2">
    <name type="scientific">uncultured Gemmatimonadota bacterium</name>
    <dbReference type="NCBI Taxonomy" id="203437"/>
    <lineage>
        <taxon>Bacteria</taxon>
        <taxon>Pseudomonadati</taxon>
        <taxon>Gemmatimonadota</taxon>
        <taxon>environmental samples</taxon>
    </lineage>
</organism>
<evidence type="ECO:0000256" key="1">
    <source>
        <dbReference type="SAM" id="MobiDB-lite"/>
    </source>
</evidence>
<feature type="non-terminal residue" evidence="2">
    <location>
        <position position="1"/>
    </location>
</feature>
<feature type="non-terminal residue" evidence="2">
    <location>
        <position position="105"/>
    </location>
</feature>
<feature type="compositionally biased region" description="Basic and acidic residues" evidence="1">
    <location>
        <begin position="94"/>
        <end position="105"/>
    </location>
</feature>
<feature type="region of interest" description="Disordered" evidence="1">
    <location>
        <begin position="1"/>
        <end position="105"/>
    </location>
</feature>
<reference evidence="2" key="1">
    <citation type="submission" date="2020-02" db="EMBL/GenBank/DDBJ databases">
        <authorList>
            <person name="Meier V. D."/>
        </authorList>
    </citation>
    <scope>NUCLEOTIDE SEQUENCE</scope>
    <source>
        <strain evidence="2">AVDCRST_MAG89</strain>
    </source>
</reference>
<feature type="compositionally biased region" description="Basic residues" evidence="1">
    <location>
        <begin position="45"/>
        <end position="62"/>
    </location>
</feature>
<gene>
    <name evidence="2" type="ORF">AVDCRST_MAG89-4264</name>
</gene>